<feature type="transmembrane region" description="Helical" evidence="1">
    <location>
        <begin position="151"/>
        <end position="169"/>
    </location>
</feature>
<dbReference type="InterPro" id="IPR021683">
    <property type="entry name" value="DUF3267"/>
</dbReference>
<dbReference type="Pfam" id="PF11667">
    <property type="entry name" value="DUF3267"/>
    <property type="match status" value="1"/>
</dbReference>
<comment type="caution">
    <text evidence="2">The sequence shown here is derived from an EMBL/GenBank/DDBJ whole genome shotgun (WGS) entry which is preliminary data.</text>
</comment>
<evidence type="ECO:0008006" key="4">
    <source>
        <dbReference type="Google" id="ProtNLM"/>
    </source>
</evidence>
<keyword evidence="1" id="KW-1133">Transmembrane helix</keyword>
<gene>
    <name evidence="2" type="ORF">ACWI_31440</name>
</gene>
<name>A0A1F2PD38_9FIRM</name>
<evidence type="ECO:0000313" key="2">
    <source>
        <dbReference type="EMBL" id="OFV69287.1"/>
    </source>
</evidence>
<feature type="transmembrane region" description="Helical" evidence="1">
    <location>
        <begin position="118"/>
        <end position="139"/>
    </location>
</feature>
<evidence type="ECO:0000256" key="1">
    <source>
        <dbReference type="SAM" id="Phobius"/>
    </source>
</evidence>
<sequence length="189" mass="22082">MRFLFEKIPENNDFDPENEGYHAIDEPSFLKRCLMSIPVILISMFIIGLMLKIRLGADYHLNMTNSWRDVFLFVVLIPIHEMLHVILYPDRILFTEFIGGYKGSIYRSFFGDIKKERLLLLLIFPVIILTVIPVLFLMISTINNPLLSKIVIMNMVLSSMDVLSFYGILTKIPANAKIRNKETRSYWKF</sequence>
<dbReference type="Proteomes" id="UP000176244">
    <property type="component" value="Unassembled WGS sequence"/>
</dbReference>
<feature type="transmembrane region" description="Helical" evidence="1">
    <location>
        <begin position="71"/>
        <end position="88"/>
    </location>
</feature>
<feature type="transmembrane region" description="Helical" evidence="1">
    <location>
        <begin position="33"/>
        <end position="51"/>
    </location>
</feature>
<dbReference type="EMBL" id="LKEU01000042">
    <property type="protein sequence ID" value="OFV69287.1"/>
    <property type="molecule type" value="Genomic_DNA"/>
</dbReference>
<dbReference type="AlphaFoldDB" id="A0A1F2PD38"/>
<proteinExistence type="predicted"/>
<organism evidence="2 3">
    <name type="scientific">Acetobacterium wieringae</name>
    <dbReference type="NCBI Taxonomy" id="52694"/>
    <lineage>
        <taxon>Bacteria</taxon>
        <taxon>Bacillati</taxon>
        <taxon>Bacillota</taxon>
        <taxon>Clostridia</taxon>
        <taxon>Eubacteriales</taxon>
        <taxon>Eubacteriaceae</taxon>
        <taxon>Acetobacterium</taxon>
    </lineage>
</organism>
<accession>A0A1F2PD38</accession>
<evidence type="ECO:0000313" key="3">
    <source>
        <dbReference type="Proteomes" id="UP000176244"/>
    </source>
</evidence>
<protein>
    <recommendedName>
        <fullName evidence="4">DUF3267 domain-containing protein</fullName>
    </recommendedName>
</protein>
<reference evidence="2 3" key="1">
    <citation type="submission" date="2015-09" db="EMBL/GenBank/DDBJ databases">
        <title>Genome sequence of Acetobacterium wieringae DSM 1911.</title>
        <authorList>
            <person name="Poehlein A."/>
            <person name="Bengelsdorf F.R."/>
            <person name="Schiel-Bengelsdorf B."/>
            <person name="Duerre P."/>
            <person name="Daniel R."/>
        </authorList>
    </citation>
    <scope>NUCLEOTIDE SEQUENCE [LARGE SCALE GENOMIC DNA]</scope>
    <source>
        <strain evidence="2 3">DSM 1911</strain>
    </source>
</reference>
<dbReference type="STRING" id="52694.ACWI_31440"/>
<keyword evidence="1" id="KW-0812">Transmembrane</keyword>
<keyword evidence="1" id="KW-0472">Membrane</keyword>